<feature type="transmembrane region" description="Helical" evidence="6">
    <location>
        <begin position="39"/>
        <end position="56"/>
    </location>
</feature>
<dbReference type="eggNOG" id="COG0628">
    <property type="taxonomic scope" value="Bacteria"/>
</dbReference>
<dbReference type="HOGENOM" id="CLU_031275_0_4_11"/>
<organism evidence="7 8">
    <name type="scientific">Pseudofrankia inefficax (strain DSM 45817 / CECT 9037 / DDB 130130 / EuI1c)</name>
    <name type="common">Frankia inefficax</name>
    <dbReference type="NCBI Taxonomy" id="298654"/>
    <lineage>
        <taxon>Bacteria</taxon>
        <taxon>Bacillati</taxon>
        <taxon>Actinomycetota</taxon>
        <taxon>Actinomycetes</taxon>
        <taxon>Frankiales</taxon>
        <taxon>Frankiaceae</taxon>
        <taxon>Pseudofrankia</taxon>
    </lineage>
</organism>
<dbReference type="InterPro" id="IPR002549">
    <property type="entry name" value="AI-2E-like"/>
</dbReference>
<dbReference type="GO" id="GO:0016020">
    <property type="term" value="C:membrane"/>
    <property type="evidence" value="ECO:0007669"/>
    <property type="project" value="UniProtKB-SubCell"/>
</dbReference>
<feature type="transmembrane region" description="Helical" evidence="6">
    <location>
        <begin position="147"/>
        <end position="170"/>
    </location>
</feature>
<dbReference type="STRING" id="298654.FraEuI1c_4483"/>
<dbReference type="GO" id="GO:0055085">
    <property type="term" value="P:transmembrane transport"/>
    <property type="evidence" value="ECO:0007669"/>
    <property type="project" value="TreeGrafter"/>
</dbReference>
<feature type="transmembrane region" description="Helical" evidence="6">
    <location>
        <begin position="265"/>
        <end position="286"/>
    </location>
</feature>
<reference evidence="7 8" key="1">
    <citation type="submission" date="2010-10" db="EMBL/GenBank/DDBJ databases">
        <title>Complete sequence of Frankia sp. EuI1c.</title>
        <authorList>
            <consortium name="US DOE Joint Genome Institute"/>
            <person name="Lucas S."/>
            <person name="Copeland A."/>
            <person name="Lapidus A."/>
            <person name="Cheng J.-F."/>
            <person name="Bruce D."/>
            <person name="Goodwin L."/>
            <person name="Pitluck S."/>
            <person name="Chertkov O."/>
            <person name="Detter J.C."/>
            <person name="Han C."/>
            <person name="Tapia R."/>
            <person name="Land M."/>
            <person name="Hauser L."/>
            <person name="Jeffries C."/>
            <person name="Kyrpides N."/>
            <person name="Ivanova N."/>
            <person name="Mikhailova N."/>
            <person name="Beauchemin N."/>
            <person name="Sen A."/>
            <person name="Sur S.A."/>
            <person name="Gtari M."/>
            <person name="Wall L."/>
            <person name="Tisa L."/>
            <person name="Woyke T."/>
        </authorList>
    </citation>
    <scope>NUCLEOTIDE SEQUENCE [LARGE SCALE GENOMIC DNA]</scope>
    <source>
        <strain evidence="8">DSM 45817 / CECT 9037 / EuI1c</strain>
    </source>
</reference>
<feature type="transmembrane region" description="Helical" evidence="6">
    <location>
        <begin position="306"/>
        <end position="328"/>
    </location>
</feature>
<feature type="transmembrane region" description="Helical" evidence="6">
    <location>
        <begin position="12"/>
        <end position="33"/>
    </location>
</feature>
<keyword evidence="4 6" id="KW-1133">Transmembrane helix</keyword>
<dbReference type="PANTHER" id="PTHR21716">
    <property type="entry name" value="TRANSMEMBRANE PROTEIN"/>
    <property type="match status" value="1"/>
</dbReference>
<feature type="transmembrane region" description="Helical" evidence="6">
    <location>
        <begin position="231"/>
        <end position="253"/>
    </location>
</feature>
<keyword evidence="8" id="KW-1185">Reference proteome</keyword>
<evidence type="ECO:0000256" key="6">
    <source>
        <dbReference type="SAM" id="Phobius"/>
    </source>
</evidence>
<dbReference type="PANTHER" id="PTHR21716:SF64">
    <property type="entry name" value="AI-2 TRANSPORT PROTEIN TQSA"/>
    <property type="match status" value="1"/>
</dbReference>
<gene>
    <name evidence="7" type="ordered locus">FraEuI1c_4483</name>
</gene>
<evidence type="ECO:0000256" key="5">
    <source>
        <dbReference type="ARBA" id="ARBA00023136"/>
    </source>
</evidence>
<evidence type="ECO:0000256" key="2">
    <source>
        <dbReference type="ARBA" id="ARBA00009773"/>
    </source>
</evidence>
<comment type="similarity">
    <text evidence="2">Belongs to the autoinducer-2 exporter (AI-2E) (TC 2.A.86) family.</text>
</comment>
<proteinExistence type="inferred from homology"/>
<accession>E3IVH0</accession>
<comment type="subcellular location">
    <subcellularLocation>
        <location evidence="1">Membrane</location>
        <topology evidence="1">Multi-pass membrane protein</topology>
    </subcellularLocation>
</comment>
<dbReference type="Proteomes" id="UP000002484">
    <property type="component" value="Chromosome"/>
</dbReference>
<protein>
    <recommendedName>
        <fullName evidence="9">AI-2E family transporter</fullName>
    </recommendedName>
</protein>
<feature type="transmembrane region" description="Helical" evidence="6">
    <location>
        <begin position="203"/>
        <end position="225"/>
    </location>
</feature>
<dbReference type="AlphaFoldDB" id="E3IVH0"/>
<feature type="transmembrane region" description="Helical" evidence="6">
    <location>
        <begin position="68"/>
        <end position="94"/>
    </location>
</feature>
<dbReference type="EMBL" id="CP002299">
    <property type="protein sequence ID" value="ADP82476.1"/>
    <property type="molecule type" value="Genomic_DNA"/>
</dbReference>
<evidence type="ECO:0000256" key="4">
    <source>
        <dbReference type="ARBA" id="ARBA00022989"/>
    </source>
</evidence>
<evidence type="ECO:0008006" key="9">
    <source>
        <dbReference type="Google" id="ProtNLM"/>
    </source>
</evidence>
<sequence>MRMSSTGTPSGPLSRPLVILLGMASLVVATAGVRAFRDTLGPAFLALVLVVTVHPLQARLRRRGVPGWIGVVVVMAAIYAILAGLLAALVVSVARLVTLLPDYRPQFENLLHQGTRWLEDLGVQPEQASTAIGRLDLSKLSGVLQRILSGLTSAGSSLVFLVTLVFFLAIDCESFTRRLDVVAGSRPLLVAALRDFARNTRRYLAVSTLFGLIVAALDVLALQWLAVPLPLLWGLLSFITNYIPNIGFVVGLVPPALLGLLEGGVVRMIWVVVVYSVVNMVVQSFIQPKVVGNVVRLSATLTFLSLVFWAFVLGPLGALLAVPMTLLAKALLIDADPSAQWLRPLLGDTAVETDTADVSAP</sequence>
<dbReference type="KEGG" id="fri:FraEuI1c_4483"/>
<dbReference type="Pfam" id="PF01594">
    <property type="entry name" value="AI-2E_transport"/>
    <property type="match status" value="1"/>
</dbReference>
<evidence type="ECO:0000313" key="7">
    <source>
        <dbReference type="EMBL" id="ADP82476.1"/>
    </source>
</evidence>
<keyword evidence="3 6" id="KW-0812">Transmembrane</keyword>
<evidence type="ECO:0000256" key="1">
    <source>
        <dbReference type="ARBA" id="ARBA00004141"/>
    </source>
</evidence>
<dbReference type="InParanoid" id="E3IVH0"/>
<keyword evidence="5 6" id="KW-0472">Membrane</keyword>
<dbReference type="RefSeq" id="WP_013425594.1">
    <property type="nucleotide sequence ID" value="NC_014666.1"/>
</dbReference>
<evidence type="ECO:0000313" key="8">
    <source>
        <dbReference type="Proteomes" id="UP000002484"/>
    </source>
</evidence>
<name>E3IVH0_PSEI1</name>
<evidence type="ECO:0000256" key="3">
    <source>
        <dbReference type="ARBA" id="ARBA00022692"/>
    </source>
</evidence>